<feature type="domain" description="AMP-binding enzyme C-terminal" evidence="3">
    <location>
        <begin position="19"/>
        <end position="86"/>
    </location>
</feature>
<comment type="similarity">
    <text evidence="1">Belongs to the ATP-dependent AMP-binding enzyme family.</text>
</comment>
<evidence type="ECO:0000313" key="4">
    <source>
        <dbReference type="EMBL" id="KAL2051581.1"/>
    </source>
</evidence>
<organism evidence="4 5">
    <name type="scientific">Lepraria finkii</name>
    <dbReference type="NCBI Taxonomy" id="1340010"/>
    <lineage>
        <taxon>Eukaryota</taxon>
        <taxon>Fungi</taxon>
        <taxon>Dikarya</taxon>
        <taxon>Ascomycota</taxon>
        <taxon>Pezizomycotina</taxon>
        <taxon>Lecanoromycetes</taxon>
        <taxon>OSLEUM clade</taxon>
        <taxon>Lecanoromycetidae</taxon>
        <taxon>Lecanorales</taxon>
        <taxon>Lecanorineae</taxon>
        <taxon>Stereocaulaceae</taxon>
        <taxon>Lepraria</taxon>
    </lineage>
</organism>
<accession>A0ABR4B109</accession>
<keyword evidence="2" id="KW-0436">Ligase</keyword>
<evidence type="ECO:0000313" key="5">
    <source>
        <dbReference type="Proteomes" id="UP001590951"/>
    </source>
</evidence>
<dbReference type="Gene3D" id="3.30.300.30">
    <property type="match status" value="1"/>
</dbReference>
<reference evidence="4 5" key="1">
    <citation type="submission" date="2024-09" db="EMBL/GenBank/DDBJ databases">
        <title>Rethinking Asexuality: The Enigmatic Case of Functional Sexual Genes in Lepraria (Stereocaulaceae).</title>
        <authorList>
            <person name="Doellman M."/>
            <person name="Sun Y."/>
            <person name="Barcenas-Pena A."/>
            <person name="Lumbsch H.T."/>
            <person name="Grewe F."/>
        </authorList>
    </citation>
    <scope>NUCLEOTIDE SEQUENCE [LARGE SCALE GENOMIC DNA]</scope>
    <source>
        <strain evidence="4 5">Grewe 0041</strain>
    </source>
</reference>
<proteinExistence type="inferred from homology"/>
<protein>
    <recommendedName>
        <fullName evidence="3">AMP-binding enzyme C-terminal domain-containing protein</fullName>
    </recommendedName>
</protein>
<evidence type="ECO:0000256" key="1">
    <source>
        <dbReference type="ARBA" id="ARBA00006432"/>
    </source>
</evidence>
<keyword evidence="5" id="KW-1185">Reference proteome</keyword>
<comment type="caution">
    <text evidence="4">The sequence shown here is derived from an EMBL/GenBank/DDBJ whole genome shotgun (WGS) entry which is preliminary data.</text>
</comment>
<dbReference type="SUPFAM" id="SSF56801">
    <property type="entry name" value="Acetyl-CoA synthetase-like"/>
    <property type="match status" value="1"/>
</dbReference>
<name>A0ABR4B109_9LECA</name>
<dbReference type="EMBL" id="JBHFEH010000034">
    <property type="protein sequence ID" value="KAL2051581.1"/>
    <property type="molecule type" value="Genomic_DNA"/>
</dbReference>
<sequence length="92" mass="10030">MDTIKELINKGGEKISPVEIDNVVAQNPSVGEAISFAIDDEMYGQDIGLAVVLKDGEKATLDDLRKLITTEVAKFKLPKQVCDVESLAYPVH</sequence>
<dbReference type="PANTHER" id="PTHR43201">
    <property type="entry name" value="ACYL-COA SYNTHETASE"/>
    <property type="match status" value="1"/>
</dbReference>
<dbReference type="InterPro" id="IPR045851">
    <property type="entry name" value="AMP-bd_C_sf"/>
</dbReference>
<dbReference type="InterPro" id="IPR025110">
    <property type="entry name" value="AMP-bd_C"/>
</dbReference>
<dbReference type="Proteomes" id="UP001590951">
    <property type="component" value="Unassembled WGS sequence"/>
</dbReference>
<evidence type="ECO:0000259" key="3">
    <source>
        <dbReference type="Pfam" id="PF13193"/>
    </source>
</evidence>
<evidence type="ECO:0000256" key="2">
    <source>
        <dbReference type="ARBA" id="ARBA00022598"/>
    </source>
</evidence>
<dbReference type="Pfam" id="PF13193">
    <property type="entry name" value="AMP-binding_C"/>
    <property type="match status" value="1"/>
</dbReference>
<gene>
    <name evidence="4" type="ORF">ABVK25_008243</name>
</gene>
<dbReference type="PANTHER" id="PTHR43201:SF5">
    <property type="entry name" value="MEDIUM-CHAIN ACYL-COA LIGASE ACSF2, MITOCHONDRIAL"/>
    <property type="match status" value="1"/>
</dbReference>